<dbReference type="Proteomes" id="UP001490816">
    <property type="component" value="Unassembled WGS sequence"/>
</dbReference>
<proteinExistence type="predicted"/>
<comment type="caution">
    <text evidence="1">The sequence shown here is derived from an EMBL/GenBank/DDBJ whole genome shotgun (WGS) entry which is preliminary data.</text>
</comment>
<dbReference type="Pfam" id="PF11185">
    <property type="entry name" value="DUF2971"/>
    <property type="match status" value="1"/>
</dbReference>
<evidence type="ECO:0000313" key="2">
    <source>
        <dbReference type="Proteomes" id="UP001490816"/>
    </source>
</evidence>
<name>A0ABV1FB89_9FIRM</name>
<protein>
    <submittedName>
        <fullName evidence="1">DUF2971 domain-containing protein</fullName>
    </submittedName>
</protein>
<dbReference type="RefSeq" id="WP_117950037.1">
    <property type="nucleotide sequence ID" value="NZ_JBBMEZ010000032.1"/>
</dbReference>
<accession>A0ABV1FB89</accession>
<dbReference type="EMBL" id="JBBMEZ010000032">
    <property type="protein sequence ID" value="MEQ2470640.1"/>
    <property type="molecule type" value="Genomic_DNA"/>
</dbReference>
<organism evidence="1 2">
    <name type="scientific">Ruminococcoides intestinale</name>
    <dbReference type="NCBI Taxonomy" id="3133162"/>
    <lineage>
        <taxon>Bacteria</taxon>
        <taxon>Bacillati</taxon>
        <taxon>Bacillota</taxon>
        <taxon>Clostridia</taxon>
        <taxon>Eubacteriales</taxon>
        <taxon>Oscillospiraceae</taxon>
        <taxon>Ruminococcoides</taxon>
    </lineage>
</organism>
<keyword evidence="2" id="KW-1185">Reference proteome</keyword>
<dbReference type="InterPro" id="IPR021352">
    <property type="entry name" value="DUF2971"/>
</dbReference>
<sequence length="315" mass="37435">MDWIDEFIELFMSQKTGSVEKALLYKQQYIPQKLYRYRSAEKIERLKDEIVNGRIFMSSPLNMNDPFDSCSLLENSKPTVYVHDKKIYEERFKEILDKNTFNKIFKDGNWFEKLTESVALKYVSPEVIDEAKEKALKTIMQGIEDINSEINETINRTYRFACFTQSKTNLPMWNHYANGHKGVCLEYDTTEINNIININALFPVKYVDKLPDGISLMKAQDELRMEYFLMHKLRDWSYENEWRLIYNIGFWYKDPSEVSYEIWKKGASIYFALPSKVYLGAKISDFDEEQIRKWCSEHRIPVQKMKCTEYGLKAT</sequence>
<gene>
    <name evidence="1" type="ORF">WMO39_09940</name>
</gene>
<evidence type="ECO:0000313" key="1">
    <source>
        <dbReference type="EMBL" id="MEQ2470640.1"/>
    </source>
</evidence>
<reference evidence="1 2" key="1">
    <citation type="submission" date="2024-03" db="EMBL/GenBank/DDBJ databases">
        <title>Human intestinal bacterial collection.</title>
        <authorList>
            <person name="Pauvert C."/>
            <person name="Hitch T.C.A."/>
            <person name="Clavel T."/>
        </authorList>
    </citation>
    <scope>NUCLEOTIDE SEQUENCE [LARGE SCALE GENOMIC DNA]</scope>
    <source>
        <strain evidence="1 2">CLA-JM-H38</strain>
    </source>
</reference>